<dbReference type="InterPro" id="IPR011004">
    <property type="entry name" value="Trimer_LpxA-like_sf"/>
</dbReference>
<evidence type="ECO:0000313" key="4">
    <source>
        <dbReference type="Proteomes" id="UP001500547"/>
    </source>
</evidence>
<organism evidence="3 4">
    <name type="scientific">Viridibacterium curvum</name>
    <dbReference type="NCBI Taxonomy" id="1101404"/>
    <lineage>
        <taxon>Bacteria</taxon>
        <taxon>Pseudomonadati</taxon>
        <taxon>Pseudomonadota</taxon>
        <taxon>Betaproteobacteria</taxon>
        <taxon>Rhodocyclales</taxon>
        <taxon>Rhodocyclaceae</taxon>
        <taxon>Viridibacterium</taxon>
    </lineage>
</organism>
<dbReference type="InterPro" id="IPR050179">
    <property type="entry name" value="Trans_hexapeptide_repeat"/>
</dbReference>
<keyword evidence="4" id="KW-1185">Reference proteome</keyword>
<dbReference type="Proteomes" id="UP001500547">
    <property type="component" value="Unassembled WGS sequence"/>
</dbReference>
<proteinExistence type="inferred from homology"/>
<dbReference type="Pfam" id="PF17836">
    <property type="entry name" value="PglD_N"/>
    <property type="match status" value="1"/>
</dbReference>
<dbReference type="RefSeq" id="WP_345532441.1">
    <property type="nucleotide sequence ID" value="NZ_BAABLD010000008.1"/>
</dbReference>
<dbReference type="EMBL" id="BAABLD010000008">
    <property type="protein sequence ID" value="GAA5163836.1"/>
    <property type="molecule type" value="Genomic_DNA"/>
</dbReference>
<dbReference type="CDD" id="cd03360">
    <property type="entry name" value="LbH_AT_putative"/>
    <property type="match status" value="1"/>
</dbReference>
<accession>A0ABP9QLJ5</accession>
<dbReference type="NCBIfam" id="TIGR03570">
    <property type="entry name" value="NeuD_NnaD"/>
    <property type="match status" value="1"/>
</dbReference>
<dbReference type="InterPro" id="IPR020019">
    <property type="entry name" value="AcTrfase_PglD-like"/>
</dbReference>
<evidence type="ECO:0000259" key="2">
    <source>
        <dbReference type="Pfam" id="PF17836"/>
    </source>
</evidence>
<gene>
    <name evidence="3" type="ORF">GCM10025770_16680</name>
</gene>
<dbReference type="SUPFAM" id="SSF51161">
    <property type="entry name" value="Trimeric LpxA-like enzymes"/>
    <property type="match status" value="1"/>
</dbReference>
<dbReference type="PANTHER" id="PTHR43300">
    <property type="entry name" value="ACETYLTRANSFERASE"/>
    <property type="match status" value="1"/>
</dbReference>
<reference evidence="4" key="1">
    <citation type="journal article" date="2019" name="Int. J. Syst. Evol. Microbiol.">
        <title>The Global Catalogue of Microorganisms (GCM) 10K type strain sequencing project: providing services to taxonomists for standard genome sequencing and annotation.</title>
        <authorList>
            <consortium name="The Broad Institute Genomics Platform"/>
            <consortium name="The Broad Institute Genome Sequencing Center for Infectious Disease"/>
            <person name="Wu L."/>
            <person name="Ma J."/>
        </authorList>
    </citation>
    <scope>NUCLEOTIDE SEQUENCE [LARGE SCALE GENOMIC DNA]</scope>
    <source>
        <strain evidence="4">JCM 18715</strain>
    </source>
</reference>
<dbReference type="InterPro" id="IPR041561">
    <property type="entry name" value="PglD_N"/>
</dbReference>
<feature type="domain" description="PglD N-terminal" evidence="2">
    <location>
        <begin position="3"/>
        <end position="82"/>
    </location>
</feature>
<comment type="similarity">
    <text evidence="1">Belongs to the transferase hexapeptide repeat family.</text>
</comment>
<name>A0ABP9QLJ5_9RHOO</name>
<evidence type="ECO:0000313" key="3">
    <source>
        <dbReference type="EMBL" id="GAA5163836.1"/>
    </source>
</evidence>
<comment type="caution">
    <text evidence="3">The sequence shown here is derived from an EMBL/GenBank/DDBJ whole genome shotgun (WGS) entry which is preliminary data.</text>
</comment>
<evidence type="ECO:0000256" key="1">
    <source>
        <dbReference type="ARBA" id="ARBA00007274"/>
    </source>
</evidence>
<dbReference type="PANTHER" id="PTHR43300:SF7">
    <property type="entry name" value="UDP-N-ACETYLBACILLOSAMINE N-ACETYLTRANSFERASE"/>
    <property type="match status" value="1"/>
</dbReference>
<dbReference type="Gene3D" id="3.40.50.20">
    <property type="match status" value="1"/>
</dbReference>
<protein>
    <submittedName>
        <fullName evidence="3">Acetyltransferase</fullName>
    </submittedName>
</protein>
<dbReference type="Gene3D" id="2.160.10.10">
    <property type="entry name" value="Hexapeptide repeat proteins"/>
    <property type="match status" value="1"/>
</dbReference>
<sequence>MMDLVIVGAGGHGREVLQLVRDINAVKPTWNLSGFVDDAWTAPRELAGVPVLGKPDWLQGRSCAVTVAIGSPAVRRKVVQRLMAAGVRDFATLVHPEARIGARVTIGAGSMIAVAAVVTTDVRLGQHVLVNTAAVISHDCEVADWGTLAPRATLCGAARLAEGAEVCAGATVLQGIEVGPWSRVGGGACVINPVGANETVVGVPASCVRVRDMNWQDA</sequence>